<dbReference type="Pfam" id="PF10110">
    <property type="entry name" value="GPDPase_memb"/>
    <property type="match status" value="1"/>
</dbReference>
<keyword evidence="1" id="KW-0812">Transmembrane</keyword>
<dbReference type="CDD" id="cd08579">
    <property type="entry name" value="GDPD_memb_like"/>
    <property type="match status" value="1"/>
</dbReference>
<dbReference type="InterPro" id="IPR030395">
    <property type="entry name" value="GP_PDE_dom"/>
</dbReference>
<dbReference type="GeneID" id="83607002"/>
<dbReference type="GO" id="GO:0008081">
    <property type="term" value="F:phosphoric diester hydrolase activity"/>
    <property type="evidence" value="ECO:0007669"/>
    <property type="project" value="InterPro"/>
</dbReference>
<dbReference type="Gene3D" id="3.20.20.190">
    <property type="entry name" value="Phosphatidylinositol (PI) phosphodiesterase"/>
    <property type="match status" value="1"/>
</dbReference>
<evidence type="ECO:0000259" key="2">
    <source>
        <dbReference type="PROSITE" id="PS51704"/>
    </source>
</evidence>
<proteinExistence type="predicted"/>
<evidence type="ECO:0000313" key="4">
    <source>
        <dbReference type="Proteomes" id="UP001290462"/>
    </source>
</evidence>
<feature type="transmembrane region" description="Helical" evidence="1">
    <location>
        <begin position="255"/>
        <end position="278"/>
    </location>
</feature>
<dbReference type="EMBL" id="JAVBVO010000001">
    <property type="protein sequence ID" value="MDZ5757456.1"/>
    <property type="molecule type" value="Genomic_DNA"/>
</dbReference>
<dbReference type="AlphaFoldDB" id="A0AAW9JXP5"/>
<dbReference type="PANTHER" id="PTHR46211:SF8">
    <property type="entry name" value="PHOSPHODIESTERASE"/>
    <property type="match status" value="1"/>
</dbReference>
<evidence type="ECO:0000313" key="3">
    <source>
        <dbReference type="EMBL" id="MDZ5757456.1"/>
    </source>
</evidence>
<dbReference type="GO" id="GO:0006629">
    <property type="term" value="P:lipid metabolic process"/>
    <property type="evidence" value="ECO:0007669"/>
    <property type="project" value="InterPro"/>
</dbReference>
<evidence type="ECO:0000256" key="1">
    <source>
        <dbReference type="SAM" id="Phobius"/>
    </source>
</evidence>
<organism evidence="3 4">
    <name type="scientific">Carnobacterium maltaromaticum</name>
    <name type="common">Carnobacterium piscicola</name>
    <dbReference type="NCBI Taxonomy" id="2751"/>
    <lineage>
        <taxon>Bacteria</taxon>
        <taxon>Bacillati</taxon>
        <taxon>Bacillota</taxon>
        <taxon>Bacilli</taxon>
        <taxon>Lactobacillales</taxon>
        <taxon>Carnobacteriaceae</taxon>
        <taxon>Carnobacterium</taxon>
    </lineage>
</organism>
<feature type="transmembrane region" description="Helical" evidence="1">
    <location>
        <begin position="120"/>
        <end position="149"/>
    </location>
</feature>
<dbReference type="InterPro" id="IPR018476">
    <property type="entry name" value="GlyceroP-diester-Pdiesterase_M"/>
</dbReference>
<dbReference type="Proteomes" id="UP001290462">
    <property type="component" value="Unassembled WGS sequence"/>
</dbReference>
<dbReference type="SUPFAM" id="SSF51695">
    <property type="entry name" value="PLC-like phosphodiesterases"/>
    <property type="match status" value="1"/>
</dbReference>
<sequence length="591" mass="67941">MKPLKIIKTSLKTIWYHPTEYIKSILFLQGIRLIVALPLITFLFYRILAASSLNGITETTIYTIFKHPWALFFLLLLALVSLFFIYYELGYYFLLAHFQQTKENYRFRDIIKKLNQKAKYFISFQLLFFFFYFILILPIASIGLNAALTENLRIPNFITDELAKSTSGMLLYLGVLVVLFYLSMRLIYTVPFFVIETNLTIWQAIKKSWNYSRLKLFKALFTLGLLILIHSLIVAFVLFISFLPLIVIEKILNGAAPVIAGITLTFIQWFLFIFYGLLQALLADALTHLAYPIAESSHFEINREQNPAFLFKPKRFMYWGVFAAFLGMSIVNTFSVSKVIYQPTTAIIAHRGYTAEGVENTISSLDAAARIGADYVEMDIQETKDHQFVVFHDSTLSRLSNRSERISDLTLAELQKIDVSSGGFTDKIPSFEDYIAAAKKDNIKLLVEIKLHGRESKDMEKNLVALLQKEKVTETYLVQSLDEATIKKVKKLDPVIKTGYLVALNIGNLPQISADFLVLEEFSFNTRLLEQARQQDKMVFVWTVNDEDLMRRYLALDVDGLITNYPSDAIGIRDSFDENKTFVERIEDLLN</sequence>
<dbReference type="RefSeq" id="WP_015075568.1">
    <property type="nucleotide sequence ID" value="NZ_CBCPIB010000004.1"/>
</dbReference>
<dbReference type="InterPro" id="IPR017946">
    <property type="entry name" value="PLC-like_Pdiesterase_TIM-brl"/>
</dbReference>
<dbReference type="PROSITE" id="PS51704">
    <property type="entry name" value="GP_PDE"/>
    <property type="match status" value="1"/>
</dbReference>
<comment type="caution">
    <text evidence="3">The sequence shown here is derived from an EMBL/GenBank/DDBJ whole genome shotgun (WGS) entry which is preliminary data.</text>
</comment>
<keyword evidence="1" id="KW-0472">Membrane</keyword>
<keyword evidence="1" id="KW-1133">Transmembrane helix</keyword>
<accession>A0AAW9JXP5</accession>
<gene>
    <name evidence="3" type="ORF">RAK27_02135</name>
</gene>
<feature type="transmembrane region" description="Helical" evidence="1">
    <location>
        <begin position="69"/>
        <end position="99"/>
    </location>
</feature>
<feature type="transmembrane region" description="Helical" evidence="1">
    <location>
        <begin position="169"/>
        <end position="195"/>
    </location>
</feature>
<protein>
    <submittedName>
        <fullName evidence="3">Glycerophosphodiester phosphodiesterase</fullName>
    </submittedName>
</protein>
<feature type="transmembrane region" description="Helical" evidence="1">
    <location>
        <begin position="316"/>
        <end position="335"/>
    </location>
</feature>
<feature type="transmembrane region" description="Helical" evidence="1">
    <location>
        <begin position="21"/>
        <end position="49"/>
    </location>
</feature>
<dbReference type="Pfam" id="PF03009">
    <property type="entry name" value="GDPD"/>
    <property type="match status" value="1"/>
</dbReference>
<feature type="transmembrane region" description="Helical" evidence="1">
    <location>
        <begin position="216"/>
        <end position="243"/>
    </location>
</feature>
<reference evidence="3" key="1">
    <citation type="submission" date="2023-08" db="EMBL/GenBank/DDBJ databases">
        <title>Genomic characterization of piscicolin 126 produced by Carnobacterium maltaromaticum CM22 strain isolated from salmon (Salmo salar).</title>
        <authorList>
            <person name="Gonzalez-Gragera E."/>
            <person name="Garcia-Lopez J.D."/>
            <person name="Teso-Perez C."/>
            <person name="Gimenez-Hernandez I."/>
            <person name="Peralta-Sanchez J.M."/>
            <person name="Valdivia E."/>
            <person name="Montalban-Lopez M."/>
            <person name="Martin-Platero A.M."/>
            <person name="Banos A."/>
            <person name="Martinez-Bueno M."/>
        </authorList>
    </citation>
    <scope>NUCLEOTIDE SEQUENCE</scope>
    <source>
        <strain evidence="3">CM22</strain>
    </source>
</reference>
<name>A0AAW9JXP5_CARML</name>
<feature type="domain" description="GP-PDE" evidence="2">
    <location>
        <begin position="345"/>
        <end position="573"/>
    </location>
</feature>
<dbReference type="PANTHER" id="PTHR46211">
    <property type="entry name" value="GLYCEROPHOSPHORYL DIESTER PHOSPHODIESTERASE"/>
    <property type="match status" value="1"/>
</dbReference>